<evidence type="ECO:0000313" key="4">
    <source>
        <dbReference type="Proteomes" id="UP000054230"/>
    </source>
</evidence>
<name>A0A0V8CKI9_LACLL</name>
<evidence type="ECO:0000313" key="3">
    <source>
        <dbReference type="Proteomes" id="UP000053058"/>
    </source>
</evidence>
<reference evidence="3 4" key="1">
    <citation type="submission" date="2015-10" db="EMBL/GenBank/DDBJ databases">
        <title>Draft Genome Sequences of 11 Lactococcus lactis subspecies cremoris strains.</title>
        <authorList>
            <person name="Wels M."/>
            <person name="Backus L."/>
            <person name="Boekhorst J."/>
            <person name="Dijkstra A."/>
            <person name="Beerthuizen M."/>
            <person name="Kelly W."/>
            <person name="Siezen R."/>
            <person name="Bachmann H."/>
            <person name="Van Hijum S."/>
        </authorList>
    </citation>
    <scope>NUCLEOTIDE SEQUENCE [LARGE SCALE GENOMIC DNA]</scope>
    <source>
        <strain evidence="3">KF282</strain>
        <strain evidence="4">LMG8520</strain>
    </source>
</reference>
<dbReference type="Proteomes" id="UP000053058">
    <property type="component" value="Unassembled WGS sequence"/>
</dbReference>
<dbReference type="PATRIC" id="fig|1360.105.peg.1601"/>
<organism evidence="1 3">
    <name type="scientific">Lactococcus lactis subsp. lactis</name>
    <name type="common">Streptococcus lactis</name>
    <dbReference type="NCBI Taxonomy" id="1360"/>
    <lineage>
        <taxon>Bacteria</taxon>
        <taxon>Bacillati</taxon>
        <taxon>Bacillota</taxon>
        <taxon>Bacilli</taxon>
        <taxon>Lactobacillales</taxon>
        <taxon>Streptococcaceae</taxon>
        <taxon>Lactococcus</taxon>
    </lineage>
</organism>
<reference evidence="1" key="2">
    <citation type="journal article" date="2017" name="Genome Announc.">
        <title>Draft Genome Sequences of 24 Lactococcus lactis Strains.</title>
        <authorList>
            <person name="Backus L."/>
            <person name="Wels M."/>
            <person name="Boekhorst J."/>
            <person name="Dijkstra A.R."/>
            <person name="Beerthuyzen M."/>
            <person name="Kelly W.J."/>
            <person name="Siezen R.J."/>
            <person name="van Hijum S.A."/>
            <person name="Bachmann H."/>
        </authorList>
    </citation>
    <scope>NUCLEOTIDE SEQUENCE</scope>
    <source>
        <strain evidence="1">KF282</strain>
        <strain evidence="2">LMG8520</strain>
    </source>
</reference>
<dbReference type="AlphaFoldDB" id="A0A0V8CKI9"/>
<dbReference type="EMBL" id="LKLN01000088">
    <property type="protein sequence ID" value="KSU01808.1"/>
    <property type="molecule type" value="Genomic_DNA"/>
</dbReference>
<dbReference type="Proteomes" id="UP000054230">
    <property type="component" value="Unassembled WGS sequence"/>
</dbReference>
<evidence type="ECO:0000313" key="2">
    <source>
        <dbReference type="EMBL" id="KSU13572.1"/>
    </source>
</evidence>
<sequence length="38" mass="4405">MLEKVKDIPPKILIVNGNQKQWLQNHPDFGAFSIKKTK</sequence>
<accession>A0A0V8CKI9</accession>
<comment type="caution">
    <text evidence="1">The sequence shown here is derived from an EMBL/GenBank/DDBJ whole genome shotgun (WGS) entry which is preliminary data.</text>
</comment>
<protein>
    <submittedName>
        <fullName evidence="1">Uncharacterized protein</fullName>
    </submittedName>
</protein>
<proteinExistence type="predicted"/>
<gene>
    <name evidence="1" type="ORF">KF282_2512</name>
    <name evidence="2" type="ORF">LMG8520_0551</name>
</gene>
<evidence type="ECO:0000313" key="1">
    <source>
        <dbReference type="EMBL" id="KSU01808.1"/>
    </source>
</evidence>
<dbReference type="EMBL" id="LKLP01000028">
    <property type="protein sequence ID" value="KSU13572.1"/>
    <property type="molecule type" value="Genomic_DNA"/>
</dbReference>